<gene>
    <name evidence="3" type="ORF">CLV88_12136</name>
</gene>
<evidence type="ECO:0000256" key="1">
    <source>
        <dbReference type="SAM" id="MobiDB-lite"/>
    </source>
</evidence>
<organism evidence="3 4">
    <name type="scientific">Shimia abyssi</name>
    <dbReference type="NCBI Taxonomy" id="1662395"/>
    <lineage>
        <taxon>Bacteria</taxon>
        <taxon>Pseudomonadati</taxon>
        <taxon>Pseudomonadota</taxon>
        <taxon>Alphaproteobacteria</taxon>
        <taxon>Rhodobacterales</taxon>
        <taxon>Roseobacteraceae</taxon>
    </lineage>
</organism>
<keyword evidence="2" id="KW-0472">Membrane</keyword>
<keyword evidence="2" id="KW-1133">Transmembrane helix</keyword>
<proteinExistence type="predicted"/>
<dbReference type="RefSeq" id="WP_106610338.1">
    <property type="nucleotide sequence ID" value="NZ_PYGJ01000021.1"/>
</dbReference>
<feature type="transmembrane region" description="Helical" evidence="2">
    <location>
        <begin position="372"/>
        <end position="396"/>
    </location>
</feature>
<keyword evidence="4" id="KW-1185">Reference proteome</keyword>
<evidence type="ECO:0008006" key="5">
    <source>
        <dbReference type="Google" id="ProtNLM"/>
    </source>
</evidence>
<dbReference type="EMBL" id="PYGJ01000021">
    <property type="protein sequence ID" value="PSL17126.1"/>
    <property type="molecule type" value="Genomic_DNA"/>
</dbReference>
<dbReference type="OrthoDB" id="7870459at2"/>
<dbReference type="Proteomes" id="UP000240418">
    <property type="component" value="Unassembled WGS sequence"/>
</dbReference>
<feature type="compositionally biased region" description="Basic and acidic residues" evidence="1">
    <location>
        <begin position="292"/>
        <end position="305"/>
    </location>
</feature>
<dbReference type="AlphaFoldDB" id="A0A2P8F5Y5"/>
<evidence type="ECO:0000256" key="2">
    <source>
        <dbReference type="SAM" id="Phobius"/>
    </source>
</evidence>
<feature type="region of interest" description="Disordered" evidence="1">
    <location>
        <begin position="178"/>
        <end position="276"/>
    </location>
</feature>
<feature type="compositionally biased region" description="Pro residues" evidence="1">
    <location>
        <begin position="184"/>
        <end position="195"/>
    </location>
</feature>
<feature type="compositionally biased region" description="Polar residues" evidence="1">
    <location>
        <begin position="252"/>
        <end position="276"/>
    </location>
</feature>
<feature type="region of interest" description="Disordered" evidence="1">
    <location>
        <begin position="292"/>
        <end position="355"/>
    </location>
</feature>
<accession>A0A2P8F5Y5</accession>
<evidence type="ECO:0000313" key="4">
    <source>
        <dbReference type="Proteomes" id="UP000240418"/>
    </source>
</evidence>
<keyword evidence="2" id="KW-0812">Transmembrane</keyword>
<sequence length="805" mass="85716">MKPNFALSLSFEGISLLYRVAEGWHLLGEVALDSEDLSGELAKLRQQGEELAQGLFTTAVVVPNEQIKYLSLDTGRIREAKRRDAAVQALEEATPYKAHELRYDLLANGRTTQVAAVARETLDEALSFANEHAFNPVIFTAIPAADTFAAAPNFGPTATATKLLNGTPIEIDTTPISIVASGPLPLPETPAPRPQTPEKSNTEPAKPVPDTDASPEVASTRADRAEDPVPEAPVSFASIRARRDTPAPAPSASLSGTTRTSTGANAPNIPDSGSLTAERSVRFDPARVAAGLKHDAGPLPDHEEAPPASSDEPTDIPDSSFFSRRGASKSPPRPRKNGGSSKDAKHKTASEKQRLTVFGARSEQQIGGKPRYLGLIMTIVLLIFFAAVALWATVFLEDGVAGLFKKDDSSQIVLLEPEAAVVPDQPIIPTVAPDTAFQNEPSRQTNSDVVKLTEPSELVQPLAEAEALNVEATTPSENADITDSAEAEALANDAPTALLSDTEAEARYAVTGIWQLAPLPPETPTSQGTEDIYVTSIDRVVTAFDAVALPSIDSLLSDQAMTSLLNPVAPGSTFDLDDRGVVTASAQGTLNPEGVMVFLGRPVVLPPSLPDRSETEGRALSRDDELRIAAIRPQIRPTDLIESNQRATLGGLSRQELASLRPNVRPLLEKEEAEADTTATELAVLTSVRPRQRPSNIAQLAQRSKPSEPVVAVPAAATLTPKIPSTASVARQATIQNAINLNRINLIGVYGTSSNRRALVRLASGRYKKVQVGDRIDGGKVAAIGEQELRYIKSGKNFVLKMPKS</sequence>
<protein>
    <recommendedName>
        <fullName evidence="5">Type IV pilus biogenesis protein PilP</fullName>
    </recommendedName>
</protein>
<name>A0A2P8F5Y5_9RHOB</name>
<comment type="caution">
    <text evidence="3">The sequence shown here is derived from an EMBL/GenBank/DDBJ whole genome shotgun (WGS) entry which is preliminary data.</text>
</comment>
<evidence type="ECO:0000313" key="3">
    <source>
        <dbReference type="EMBL" id="PSL17126.1"/>
    </source>
</evidence>
<reference evidence="3 4" key="1">
    <citation type="submission" date="2018-03" db="EMBL/GenBank/DDBJ databases">
        <title>Genomic Encyclopedia of Archaeal and Bacterial Type Strains, Phase II (KMG-II): from individual species to whole genera.</title>
        <authorList>
            <person name="Goeker M."/>
        </authorList>
    </citation>
    <scope>NUCLEOTIDE SEQUENCE [LARGE SCALE GENOMIC DNA]</scope>
    <source>
        <strain evidence="3 4">DSM 100673</strain>
    </source>
</reference>
<feature type="compositionally biased region" description="Basic and acidic residues" evidence="1">
    <location>
        <begin position="342"/>
        <end position="354"/>
    </location>
</feature>